<dbReference type="PANTHER" id="PTHR37999">
    <property type="entry name" value="MUCIN-17"/>
    <property type="match status" value="1"/>
</dbReference>
<dbReference type="InterPro" id="IPR000082">
    <property type="entry name" value="SEA_dom"/>
</dbReference>
<accession>A0A2J8XUC6</accession>
<dbReference type="PROSITE" id="PS00022">
    <property type="entry name" value="EGF_1"/>
    <property type="match status" value="1"/>
</dbReference>
<protein>
    <submittedName>
        <fullName evidence="4">MUC12 isoform 2</fullName>
    </submittedName>
</protein>
<dbReference type="InterPro" id="IPR036364">
    <property type="entry name" value="SEA_dom_sf"/>
</dbReference>
<evidence type="ECO:0000256" key="2">
    <source>
        <dbReference type="SAM" id="Phobius"/>
    </source>
</evidence>
<keyword evidence="2" id="KW-0472">Membrane</keyword>
<reference evidence="4" key="1">
    <citation type="submission" date="2017-12" db="EMBL/GenBank/DDBJ databases">
        <title>High-resolution comparative analysis of great ape genomes.</title>
        <authorList>
            <person name="Pollen A."/>
            <person name="Hastie A."/>
            <person name="Hormozdiari F."/>
            <person name="Dougherty M."/>
            <person name="Liu R."/>
            <person name="Chaisson M."/>
            <person name="Hoppe E."/>
            <person name="Hill C."/>
            <person name="Pang A."/>
            <person name="Hillier L."/>
            <person name="Baker C."/>
            <person name="Armstrong J."/>
            <person name="Shendure J."/>
            <person name="Paten B."/>
            <person name="Wilson R."/>
            <person name="Chao H."/>
            <person name="Schneider V."/>
            <person name="Ventura M."/>
            <person name="Kronenberg Z."/>
            <person name="Murali S."/>
            <person name="Gordon D."/>
            <person name="Cantsilieris S."/>
            <person name="Munson K."/>
            <person name="Nelson B."/>
            <person name="Raja A."/>
            <person name="Underwood J."/>
            <person name="Diekhans M."/>
            <person name="Fiddes I."/>
            <person name="Haussler D."/>
            <person name="Eichler E."/>
        </authorList>
    </citation>
    <scope>NUCLEOTIDE SEQUENCE [LARGE SCALE GENOMIC DNA]</scope>
    <source>
        <strain evidence="4">Susie</strain>
    </source>
</reference>
<keyword evidence="2" id="KW-1133">Transmembrane helix</keyword>
<feature type="compositionally biased region" description="Polar residues" evidence="1">
    <location>
        <begin position="421"/>
        <end position="453"/>
    </location>
</feature>
<dbReference type="AlphaFoldDB" id="A0A2J8XUC6"/>
<comment type="caution">
    <text evidence="4">The sequence shown here is derived from an EMBL/GenBank/DDBJ whole genome shotgun (WGS) entry which is preliminary data.</text>
</comment>
<feature type="compositionally biased region" description="Polar residues" evidence="1">
    <location>
        <begin position="154"/>
        <end position="218"/>
    </location>
</feature>
<dbReference type="PANTHER" id="PTHR37999:SF2">
    <property type="entry name" value="MUCIN-17"/>
    <property type="match status" value="1"/>
</dbReference>
<feature type="region of interest" description="Disordered" evidence="1">
    <location>
        <begin position="421"/>
        <end position="454"/>
    </location>
</feature>
<dbReference type="InterPro" id="IPR053311">
    <property type="entry name" value="Mucosal_Integrity_Assoc"/>
</dbReference>
<dbReference type="EMBL" id="NDHI03003310">
    <property type="protein sequence ID" value="PNJ85631.1"/>
    <property type="molecule type" value="Genomic_DNA"/>
</dbReference>
<dbReference type="PROSITE" id="PS50024">
    <property type="entry name" value="SEA"/>
    <property type="match status" value="1"/>
</dbReference>
<dbReference type="SUPFAM" id="SSF82671">
    <property type="entry name" value="SEA domain"/>
    <property type="match status" value="1"/>
</dbReference>
<evidence type="ECO:0000256" key="1">
    <source>
        <dbReference type="SAM" id="MobiDB-lite"/>
    </source>
</evidence>
<organism evidence="4">
    <name type="scientific">Pongo abelii</name>
    <name type="common">Sumatran orangutan</name>
    <name type="synonym">Pongo pygmaeus abelii</name>
    <dbReference type="NCBI Taxonomy" id="9601"/>
    <lineage>
        <taxon>Eukaryota</taxon>
        <taxon>Metazoa</taxon>
        <taxon>Chordata</taxon>
        <taxon>Craniata</taxon>
        <taxon>Vertebrata</taxon>
        <taxon>Euteleostomi</taxon>
        <taxon>Mammalia</taxon>
        <taxon>Eutheria</taxon>
        <taxon>Euarchontoglires</taxon>
        <taxon>Primates</taxon>
        <taxon>Haplorrhini</taxon>
        <taxon>Catarrhini</taxon>
        <taxon>Hominidae</taxon>
        <taxon>Pongo</taxon>
    </lineage>
</organism>
<feature type="compositionally biased region" description="Polar residues" evidence="1">
    <location>
        <begin position="239"/>
        <end position="277"/>
    </location>
</feature>
<feature type="compositionally biased region" description="Low complexity" evidence="1">
    <location>
        <begin position="307"/>
        <end position="320"/>
    </location>
</feature>
<gene>
    <name evidence="4" type="ORF">CR201_G0040281</name>
</gene>
<dbReference type="STRING" id="9601.ENSPPYP00000019547"/>
<feature type="region of interest" description="Disordered" evidence="1">
    <location>
        <begin position="499"/>
        <end position="518"/>
    </location>
</feature>
<keyword evidence="2" id="KW-0812">Transmembrane</keyword>
<feature type="region of interest" description="Disordered" evidence="1">
    <location>
        <begin position="154"/>
        <end position="320"/>
    </location>
</feature>
<dbReference type="PROSITE" id="PS01186">
    <property type="entry name" value="EGF_2"/>
    <property type="match status" value="1"/>
</dbReference>
<dbReference type="InterPro" id="IPR000742">
    <property type="entry name" value="EGF"/>
</dbReference>
<dbReference type="Gene3D" id="3.30.70.960">
    <property type="entry name" value="SEA domain"/>
    <property type="match status" value="1"/>
</dbReference>
<name>A0A2J8XUC6_PONAB</name>
<feature type="compositionally biased region" description="Low complexity" evidence="1">
    <location>
        <begin position="219"/>
        <end position="230"/>
    </location>
</feature>
<dbReference type="SMART" id="SM00200">
    <property type="entry name" value="SEA"/>
    <property type="match status" value="1"/>
</dbReference>
<feature type="domain" description="SEA" evidence="3">
    <location>
        <begin position="574"/>
        <end position="681"/>
    </location>
</feature>
<feature type="compositionally biased region" description="Low complexity" evidence="1">
    <location>
        <begin position="280"/>
        <end position="297"/>
    </location>
</feature>
<evidence type="ECO:0000313" key="4">
    <source>
        <dbReference type="EMBL" id="PNJ85631.1"/>
    </source>
</evidence>
<evidence type="ECO:0000259" key="3">
    <source>
        <dbReference type="PROSITE" id="PS50024"/>
    </source>
</evidence>
<dbReference type="Pfam" id="PF01390">
    <property type="entry name" value="SEA"/>
    <property type="match status" value="1"/>
</dbReference>
<dbReference type="GO" id="GO:0071944">
    <property type="term" value="C:cell periphery"/>
    <property type="evidence" value="ECO:0007669"/>
    <property type="project" value="UniProtKB-ARBA"/>
</dbReference>
<sequence>MQRALLFTKPLPGRAHCGLCRNALKDEGACAGWSMMFAGESVVVLVHLWMTGARVKNLGLVEFASSGDDGEGRAEAFSLGLPLSEQARAAGAGEKERQERAINHSTFSGFSQITGSTVNTTIGGNTTSASTSRSTDLFNTFSSHGVAASVKNPSISHSQLGSTHTTAFPDSTTMSGLSREPTTSHSSQGSTDATLSPGSTTASSLGQQSTTFHSSPGATETTLLPDDTTTSGLVEASTPIHSSTGSLHTTRTPASSTSAGLQEESTTFQSWPSSNLGEESATFPSSSGSTGTTLSPARSTTSGLVGESTPSPLSPSSTETTIYPAVPQHQASVRNQPPSTLALDHQMQHSHLQPQQAQASVKNPAYPIVNQAQCTQQRSLTAPPCQASVGTYNFPQQPRLNRRNTVPWQYHSLILGQQSTTFHSSPGATESTLLPDDTTTSGLPSCNRNNTLTRPLHTSGLVEESTTYHSSPGSTQTCTSLKAPQLQAPIPYLHNTLPASSSTSGLTEESTTFHTSPSFTSTIVSTESLETLAPGLCQEGQIWNGKQCICPQGYVGYKCLSPLESFPVETPEKLNATLGMTVKVTYRNFTEKMNDSSSQEYQNFSTLFKNRMDVILKGDNLPQYRGVNIRRLLNGSIVVQSDVILEADYTLEYEELFENLAEIVKAKIMNETRTTLVDPDSCRKAILCYSEEDTFVDSSVTPGFDFQEQCTQKAAEGYAQFYYVDVLDGKVACVNKCTKGTQSQMNCNLGTCQLQRSGPRCLCPNTDTHWYWGETCEFNIAKSLVYGIVGAVMAVLLLALIILAILFSLSQRKQHREQYDVPQEWQKEGTPGIFQKTAIWEDQNLRESRFGLENAYNNFRPTLETVDSGTELHIQRPKMVASAV</sequence>
<proteinExistence type="predicted"/>
<feature type="transmembrane region" description="Helical" evidence="2">
    <location>
        <begin position="784"/>
        <end position="809"/>
    </location>
</feature>
<feature type="compositionally biased region" description="Low complexity" evidence="1">
    <location>
        <begin position="500"/>
        <end position="518"/>
    </location>
</feature>